<evidence type="ECO:0008006" key="2">
    <source>
        <dbReference type="Google" id="ProtNLM"/>
    </source>
</evidence>
<sequence length="192" mass="20294">MITSSTALCRDLTGERTRRDGEPGAWDRIRNMTAAEDQHREARGSRLHPSAAPLRGAALAAGLLVSACAPETGDSLRLEVVRTLARDLAEELEALAVLADDETVAVEGALRAADVANLAACAVPEFLEAGVPQAVAAAHLAAGAVRALYALAEADVKDAHGQHEQNLLRDARGAVWRTQLAVRQVDEFMETG</sequence>
<gene>
    <name evidence="1" type="ORF">AVDCRST_MAG80-1472</name>
</gene>
<evidence type="ECO:0000313" key="1">
    <source>
        <dbReference type="EMBL" id="CAA9442717.1"/>
    </source>
</evidence>
<accession>A0A6J4QJS9</accession>
<reference evidence="1" key="1">
    <citation type="submission" date="2020-02" db="EMBL/GenBank/DDBJ databases">
        <authorList>
            <person name="Meier V. D."/>
        </authorList>
    </citation>
    <scope>NUCLEOTIDE SEQUENCE</scope>
    <source>
        <strain evidence="1">AVDCRST_MAG80</strain>
    </source>
</reference>
<proteinExistence type="predicted"/>
<name>A0A6J4QJS9_9ACTN</name>
<dbReference type="EMBL" id="CADCVC010000128">
    <property type="protein sequence ID" value="CAA9442717.1"/>
    <property type="molecule type" value="Genomic_DNA"/>
</dbReference>
<protein>
    <recommendedName>
        <fullName evidence="2">Cyclodeaminase/cyclohydrolase domain-containing protein</fullName>
    </recommendedName>
</protein>
<organism evidence="1">
    <name type="scientific">uncultured Rubrobacteraceae bacterium</name>
    <dbReference type="NCBI Taxonomy" id="349277"/>
    <lineage>
        <taxon>Bacteria</taxon>
        <taxon>Bacillati</taxon>
        <taxon>Actinomycetota</taxon>
        <taxon>Rubrobacteria</taxon>
        <taxon>Rubrobacterales</taxon>
        <taxon>Rubrobacteraceae</taxon>
        <taxon>environmental samples</taxon>
    </lineage>
</organism>
<dbReference type="AlphaFoldDB" id="A0A6J4QJS9"/>